<accession>A0ABD1UJC4</accession>
<gene>
    <name evidence="2" type="ORF">Adt_10193</name>
</gene>
<evidence type="ECO:0000313" key="2">
    <source>
        <dbReference type="EMBL" id="KAL2525139.1"/>
    </source>
</evidence>
<sequence>MDMDIINANATSQRDKFERLCNQMAQALELPSLKLLTDLKLSLKIIHQETSALLAKNVELKAKKTQYFNAVNEKESLYHEIDKAKSSLNEISSNAMVEDSLMMSLAAQMKEIQAKMDDYNARLAAKKHNSSQEVERAKSLLECYSNLEVDEGVMAELSTASIDQRDEWEKLREQMRSIWKKL</sequence>
<reference evidence="3" key="1">
    <citation type="submission" date="2024-07" db="EMBL/GenBank/DDBJ databases">
        <title>Two chromosome-level genome assemblies of Korean endemic species Abeliophyllum distichum and Forsythia ovata (Oleaceae).</title>
        <authorList>
            <person name="Jang H."/>
        </authorList>
    </citation>
    <scope>NUCLEOTIDE SEQUENCE [LARGE SCALE GENOMIC DNA]</scope>
</reference>
<evidence type="ECO:0000256" key="1">
    <source>
        <dbReference type="SAM" id="Coils"/>
    </source>
</evidence>
<keyword evidence="3" id="KW-1185">Reference proteome</keyword>
<dbReference type="EMBL" id="JBFOLK010000003">
    <property type="protein sequence ID" value="KAL2525139.1"/>
    <property type="molecule type" value="Genomic_DNA"/>
</dbReference>
<dbReference type="AlphaFoldDB" id="A0ABD1UJC4"/>
<feature type="coiled-coil region" evidence="1">
    <location>
        <begin position="102"/>
        <end position="129"/>
    </location>
</feature>
<organism evidence="2 3">
    <name type="scientific">Abeliophyllum distichum</name>
    <dbReference type="NCBI Taxonomy" id="126358"/>
    <lineage>
        <taxon>Eukaryota</taxon>
        <taxon>Viridiplantae</taxon>
        <taxon>Streptophyta</taxon>
        <taxon>Embryophyta</taxon>
        <taxon>Tracheophyta</taxon>
        <taxon>Spermatophyta</taxon>
        <taxon>Magnoliopsida</taxon>
        <taxon>eudicotyledons</taxon>
        <taxon>Gunneridae</taxon>
        <taxon>Pentapetalae</taxon>
        <taxon>asterids</taxon>
        <taxon>lamiids</taxon>
        <taxon>Lamiales</taxon>
        <taxon>Oleaceae</taxon>
        <taxon>Forsythieae</taxon>
        <taxon>Abeliophyllum</taxon>
    </lineage>
</organism>
<evidence type="ECO:0000313" key="3">
    <source>
        <dbReference type="Proteomes" id="UP001604336"/>
    </source>
</evidence>
<protein>
    <submittedName>
        <fullName evidence="2">Uncharacterized protein</fullName>
    </submittedName>
</protein>
<comment type="caution">
    <text evidence="2">The sequence shown here is derived from an EMBL/GenBank/DDBJ whole genome shotgun (WGS) entry which is preliminary data.</text>
</comment>
<keyword evidence="1" id="KW-0175">Coiled coil</keyword>
<name>A0ABD1UJC4_9LAMI</name>
<proteinExistence type="predicted"/>
<dbReference type="Proteomes" id="UP001604336">
    <property type="component" value="Unassembled WGS sequence"/>
</dbReference>